<feature type="non-terminal residue" evidence="1">
    <location>
        <position position="1"/>
    </location>
</feature>
<name>A0A161MAY2_TRIIF</name>
<sequence length="79" mass="8854">GYRKLNQQTVRQIFPIPQLDDLLSGMVGCQVFCVLDLAYGYLQGPLATRRKRKQRLKTAVSLPEWYLGCSKGLPTNSPG</sequence>
<dbReference type="AlphaFoldDB" id="A0A161MAY2"/>
<proteinExistence type="predicted"/>
<accession>A0A161MAY2</accession>
<keyword evidence="1" id="KW-0695">RNA-directed DNA polymerase</keyword>
<evidence type="ECO:0000313" key="1">
    <source>
        <dbReference type="EMBL" id="JAS00141.1"/>
    </source>
</evidence>
<reference evidence="1" key="1">
    <citation type="submission" date="2016-04" db="EMBL/GenBank/DDBJ databases">
        <authorList>
            <person name="Calderon-Fernandez G.M.Sr."/>
        </authorList>
    </citation>
    <scope>NUCLEOTIDE SEQUENCE</scope>
    <source>
        <strain evidence="1">Int1</strain>
        <tissue evidence="1">Integument</tissue>
    </source>
</reference>
<dbReference type="InterPro" id="IPR043128">
    <property type="entry name" value="Rev_trsase/Diguanyl_cyclase"/>
</dbReference>
<organism evidence="1">
    <name type="scientific">Triatoma infestans</name>
    <name type="common">Assassin bug</name>
    <dbReference type="NCBI Taxonomy" id="30076"/>
    <lineage>
        <taxon>Eukaryota</taxon>
        <taxon>Metazoa</taxon>
        <taxon>Ecdysozoa</taxon>
        <taxon>Arthropoda</taxon>
        <taxon>Hexapoda</taxon>
        <taxon>Insecta</taxon>
        <taxon>Pterygota</taxon>
        <taxon>Neoptera</taxon>
        <taxon>Paraneoptera</taxon>
        <taxon>Hemiptera</taxon>
        <taxon>Heteroptera</taxon>
        <taxon>Panheteroptera</taxon>
        <taxon>Cimicomorpha</taxon>
        <taxon>Reduviidae</taxon>
        <taxon>Triatominae</taxon>
        <taxon>Triatoma</taxon>
    </lineage>
</organism>
<dbReference type="SUPFAM" id="SSF56672">
    <property type="entry name" value="DNA/RNA polymerases"/>
    <property type="match status" value="1"/>
</dbReference>
<reference evidence="1" key="2">
    <citation type="journal article" date="2017" name="J. Med. Entomol.">
        <title>Transcriptome Analysis of the Triatoma infestans (Hemiptera: Reduviidae) Integument.</title>
        <authorList>
            <person name="Calderon-Fernandez G.M."/>
            <person name="Moriconi D.E."/>
            <person name="Dulbecco A.B."/>
            <person name="Juarez M.P."/>
        </authorList>
    </citation>
    <scope>NUCLEOTIDE SEQUENCE</scope>
    <source>
        <strain evidence="1">Int1</strain>
        <tissue evidence="1">Integument</tissue>
    </source>
</reference>
<keyword evidence="1" id="KW-0548">Nucleotidyltransferase</keyword>
<dbReference type="InterPro" id="IPR043502">
    <property type="entry name" value="DNA/RNA_pol_sf"/>
</dbReference>
<keyword evidence="1" id="KW-0808">Transferase</keyword>
<dbReference type="EMBL" id="GEMB01003067">
    <property type="protein sequence ID" value="JAS00141.1"/>
    <property type="molecule type" value="Transcribed_RNA"/>
</dbReference>
<dbReference type="Gene3D" id="3.30.70.270">
    <property type="match status" value="1"/>
</dbReference>
<protein>
    <submittedName>
        <fullName evidence="1">Reverse transcriptase</fullName>
    </submittedName>
</protein>
<dbReference type="GO" id="GO:0003964">
    <property type="term" value="F:RNA-directed DNA polymerase activity"/>
    <property type="evidence" value="ECO:0007669"/>
    <property type="project" value="UniProtKB-KW"/>
</dbReference>